<protein>
    <submittedName>
        <fullName evidence="1">Uncharacterized protein</fullName>
    </submittedName>
</protein>
<reference evidence="1 2" key="1">
    <citation type="submission" date="2018-06" db="EMBL/GenBank/DDBJ databases">
        <title>Chryseolinea flavus sp. nov., a member of the phylum Bacteroidetes isolated from soil.</title>
        <authorList>
            <person name="Li Y."/>
            <person name="Wang J."/>
        </authorList>
    </citation>
    <scope>NUCLEOTIDE SEQUENCE [LARGE SCALE GENOMIC DNA]</scope>
    <source>
        <strain evidence="1 2">SDU1-6</strain>
    </source>
</reference>
<dbReference type="RefSeq" id="WP_112749148.1">
    <property type="nucleotide sequence ID" value="NZ_QMFY01000015.1"/>
</dbReference>
<gene>
    <name evidence="1" type="ORF">DQQ10_22300</name>
</gene>
<sequence>MAACEPIVLSDISEEIFNNVKRDLSAAGFNLTGTSGTVDGPFGIVIRYAWNQPTSVLEIEIVEKSFFISCNQIKDKLYEAFDKYATR</sequence>
<comment type="caution">
    <text evidence="1">The sequence shown here is derived from an EMBL/GenBank/DDBJ whole genome shotgun (WGS) entry which is preliminary data.</text>
</comment>
<accession>A0A364XZ84</accession>
<proteinExistence type="predicted"/>
<dbReference type="AlphaFoldDB" id="A0A364XZ84"/>
<evidence type="ECO:0000313" key="1">
    <source>
        <dbReference type="EMBL" id="RAV98751.1"/>
    </source>
</evidence>
<organism evidence="1 2">
    <name type="scientific">Pseudochryseolinea flava</name>
    <dbReference type="NCBI Taxonomy" id="2059302"/>
    <lineage>
        <taxon>Bacteria</taxon>
        <taxon>Pseudomonadati</taxon>
        <taxon>Bacteroidota</taxon>
        <taxon>Cytophagia</taxon>
        <taxon>Cytophagales</taxon>
        <taxon>Fulvivirgaceae</taxon>
        <taxon>Pseudochryseolinea</taxon>
    </lineage>
</organism>
<name>A0A364XZ84_9BACT</name>
<dbReference type="Proteomes" id="UP000251889">
    <property type="component" value="Unassembled WGS sequence"/>
</dbReference>
<keyword evidence="2" id="KW-1185">Reference proteome</keyword>
<evidence type="ECO:0000313" key="2">
    <source>
        <dbReference type="Proteomes" id="UP000251889"/>
    </source>
</evidence>
<dbReference type="EMBL" id="QMFY01000015">
    <property type="protein sequence ID" value="RAV98751.1"/>
    <property type="molecule type" value="Genomic_DNA"/>
</dbReference>